<evidence type="ECO:0000256" key="6">
    <source>
        <dbReference type="ARBA" id="ARBA00023180"/>
    </source>
</evidence>
<dbReference type="InterPro" id="IPR001611">
    <property type="entry name" value="Leu-rich_rpt"/>
</dbReference>
<dbReference type="PANTHER" id="PTHR48007">
    <property type="entry name" value="LEUCINE-RICH REPEAT RECEPTOR-LIKE PROTEIN KINASE PXC1"/>
    <property type="match status" value="1"/>
</dbReference>
<keyword evidence="8" id="KW-1185">Reference proteome</keyword>
<comment type="caution">
    <text evidence="7">The sequence shown here is derived from an EMBL/GenBank/DDBJ whole genome shotgun (WGS) entry which is preliminary data.</text>
</comment>
<proteinExistence type="predicted"/>
<dbReference type="PANTHER" id="PTHR48007:SF9">
    <property type="entry name" value="PROTEIN KINASE DOMAIN-CONTAINING PROTEIN"/>
    <property type="match status" value="1"/>
</dbReference>
<dbReference type="InterPro" id="IPR032675">
    <property type="entry name" value="LRR_dom_sf"/>
</dbReference>
<keyword evidence="5" id="KW-0472">Membrane</keyword>
<organism evidence="7 8">
    <name type="scientific">Lithocarpus litseifolius</name>
    <dbReference type="NCBI Taxonomy" id="425828"/>
    <lineage>
        <taxon>Eukaryota</taxon>
        <taxon>Viridiplantae</taxon>
        <taxon>Streptophyta</taxon>
        <taxon>Embryophyta</taxon>
        <taxon>Tracheophyta</taxon>
        <taxon>Spermatophyta</taxon>
        <taxon>Magnoliopsida</taxon>
        <taxon>eudicotyledons</taxon>
        <taxon>Gunneridae</taxon>
        <taxon>Pentapetalae</taxon>
        <taxon>rosids</taxon>
        <taxon>fabids</taxon>
        <taxon>Fagales</taxon>
        <taxon>Fagaceae</taxon>
        <taxon>Lithocarpus</taxon>
    </lineage>
</organism>
<dbReference type="Proteomes" id="UP001459277">
    <property type="component" value="Unassembled WGS sequence"/>
</dbReference>
<keyword evidence="4" id="KW-0677">Repeat</keyword>
<reference evidence="7 8" key="1">
    <citation type="submission" date="2024-01" db="EMBL/GenBank/DDBJ databases">
        <title>A telomere-to-telomere, gap-free genome of sweet tea (Lithocarpus litseifolius).</title>
        <authorList>
            <person name="Zhou J."/>
        </authorList>
    </citation>
    <scope>NUCLEOTIDE SEQUENCE [LARGE SCALE GENOMIC DNA]</scope>
    <source>
        <strain evidence="7">Zhou-2022a</strain>
        <tissue evidence="7">Leaf</tissue>
    </source>
</reference>
<dbReference type="InterPro" id="IPR046959">
    <property type="entry name" value="PRK1-6/SRF4-like"/>
</dbReference>
<evidence type="ECO:0000256" key="5">
    <source>
        <dbReference type="ARBA" id="ARBA00023136"/>
    </source>
</evidence>
<dbReference type="SUPFAM" id="SSF52058">
    <property type="entry name" value="L domain-like"/>
    <property type="match status" value="1"/>
</dbReference>
<dbReference type="PROSITE" id="PS51450">
    <property type="entry name" value="LRR"/>
    <property type="match status" value="1"/>
</dbReference>
<dbReference type="Gene3D" id="3.80.10.10">
    <property type="entry name" value="Ribonuclease Inhibitor"/>
    <property type="match status" value="1"/>
</dbReference>
<evidence type="ECO:0000256" key="2">
    <source>
        <dbReference type="ARBA" id="ARBA00022614"/>
    </source>
</evidence>
<dbReference type="GO" id="GO:0016020">
    <property type="term" value="C:membrane"/>
    <property type="evidence" value="ECO:0007669"/>
    <property type="project" value="UniProtKB-SubCell"/>
</dbReference>
<dbReference type="AlphaFoldDB" id="A0AAW2D2Z2"/>
<evidence type="ECO:0000313" key="7">
    <source>
        <dbReference type="EMBL" id="KAL0003740.1"/>
    </source>
</evidence>
<comment type="subcellular location">
    <subcellularLocation>
        <location evidence="1">Membrane</location>
    </subcellularLocation>
</comment>
<keyword evidence="3" id="KW-0732">Signal</keyword>
<evidence type="ECO:0000256" key="3">
    <source>
        <dbReference type="ARBA" id="ARBA00022729"/>
    </source>
</evidence>
<sequence length="166" mass="18746">MVNPSVSCLHDQVSRLVLEDLDLQGSFESLTALTQLRVLNLKQNRLSSPIPNLSNFTALKLLFLSHNDFSGEFSPSMPTLFQLYCLNLLYNNFSGEVPISVNSLTHLLTLQLEENQFFDSISDQNLPNLQDFNVSGNRFSGFSADIVLGYQQNNNWICVLVYSYSK</sequence>
<dbReference type="Pfam" id="PF00560">
    <property type="entry name" value="LRR_1"/>
    <property type="match status" value="2"/>
</dbReference>
<dbReference type="EMBL" id="JAZDWU010000004">
    <property type="protein sequence ID" value="KAL0003740.1"/>
    <property type="molecule type" value="Genomic_DNA"/>
</dbReference>
<accession>A0AAW2D2Z2</accession>
<evidence type="ECO:0000313" key="8">
    <source>
        <dbReference type="Proteomes" id="UP001459277"/>
    </source>
</evidence>
<name>A0AAW2D2Z2_9ROSI</name>
<keyword evidence="2" id="KW-0433">Leucine-rich repeat</keyword>
<evidence type="ECO:0000256" key="1">
    <source>
        <dbReference type="ARBA" id="ARBA00004370"/>
    </source>
</evidence>
<keyword evidence="6" id="KW-0325">Glycoprotein</keyword>
<gene>
    <name evidence="7" type="ORF">SO802_011301</name>
</gene>
<protein>
    <submittedName>
        <fullName evidence="7">Uncharacterized protein</fullName>
    </submittedName>
</protein>
<evidence type="ECO:0000256" key="4">
    <source>
        <dbReference type="ARBA" id="ARBA00022737"/>
    </source>
</evidence>
<dbReference type="FunFam" id="3.80.10.10:FF:000041">
    <property type="entry name" value="LRR receptor-like serine/threonine-protein kinase ERECTA"/>
    <property type="match status" value="1"/>
</dbReference>